<evidence type="ECO:0008006" key="3">
    <source>
        <dbReference type="Google" id="ProtNLM"/>
    </source>
</evidence>
<dbReference type="RefSeq" id="WP_344958343.1">
    <property type="nucleotide sequence ID" value="NZ_BAABCX010000003.1"/>
</dbReference>
<dbReference type="Gene3D" id="3.30.450.20">
    <property type="entry name" value="PAS domain"/>
    <property type="match status" value="1"/>
</dbReference>
<evidence type="ECO:0000313" key="1">
    <source>
        <dbReference type="EMBL" id="GAA3543373.1"/>
    </source>
</evidence>
<sequence>MDEARLNQCATRINSAIASIFKQIDIIHDEVTAILQPLAHQGIRPKSADLSPLKSSISAHLTTGHPCIQGNGVVFAPNIFIDREMCCEWWHKSTGDRLAPLPLNFNQNSENYYNYIKMPWFSRPRETAHSAVIGPYVDLYGQDMYILTFSRPIHIGGEFVGIAGADIALHKLERILVTELMQVPEEALIVTHEGRVVAANTANWCAGDMAKQFLARDETQHQHAELKETMSHWTLVARHCLRRFAGAA</sequence>
<dbReference type="EMBL" id="BAABCX010000003">
    <property type="protein sequence ID" value="GAA3543373.1"/>
    <property type="molecule type" value="Genomic_DNA"/>
</dbReference>
<organism evidence="1 2">
    <name type="scientific">Zobellella aerophila</name>
    <dbReference type="NCBI Taxonomy" id="870480"/>
    <lineage>
        <taxon>Bacteria</taxon>
        <taxon>Pseudomonadati</taxon>
        <taxon>Pseudomonadota</taxon>
        <taxon>Gammaproteobacteria</taxon>
        <taxon>Aeromonadales</taxon>
        <taxon>Aeromonadaceae</taxon>
        <taxon>Zobellella</taxon>
    </lineage>
</organism>
<keyword evidence="2" id="KW-1185">Reference proteome</keyword>
<comment type="caution">
    <text evidence="1">The sequence shown here is derived from an EMBL/GenBank/DDBJ whole genome shotgun (WGS) entry which is preliminary data.</text>
</comment>
<dbReference type="Pfam" id="PF22673">
    <property type="entry name" value="MCP-like_PDC_1"/>
    <property type="match status" value="1"/>
</dbReference>
<name>A0ABP6W1T5_9GAMM</name>
<dbReference type="Proteomes" id="UP001500795">
    <property type="component" value="Unassembled WGS sequence"/>
</dbReference>
<evidence type="ECO:0000313" key="2">
    <source>
        <dbReference type="Proteomes" id="UP001500795"/>
    </source>
</evidence>
<accession>A0ABP6W1T5</accession>
<protein>
    <recommendedName>
        <fullName evidence="3">Histidine kinase</fullName>
    </recommendedName>
</protein>
<proteinExistence type="predicted"/>
<reference evidence="2" key="1">
    <citation type="journal article" date="2019" name="Int. J. Syst. Evol. Microbiol.">
        <title>The Global Catalogue of Microorganisms (GCM) 10K type strain sequencing project: providing services to taxonomists for standard genome sequencing and annotation.</title>
        <authorList>
            <consortium name="The Broad Institute Genomics Platform"/>
            <consortium name="The Broad Institute Genome Sequencing Center for Infectious Disease"/>
            <person name="Wu L."/>
            <person name="Ma J."/>
        </authorList>
    </citation>
    <scope>NUCLEOTIDE SEQUENCE [LARGE SCALE GENOMIC DNA]</scope>
    <source>
        <strain evidence="2">JCM 17110</strain>
    </source>
</reference>
<dbReference type="CDD" id="cd12913">
    <property type="entry name" value="PDC1_MCP_like"/>
    <property type="match status" value="1"/>
</dbReference>
<gene>
    <name evidence="1" type="ORF">GCM10022394_24180</name>
</gene>